<evidence type="ECO:0000313" key="8">
    <source>
        <dbReference type="EMBL" id="KPI44533.1"/>
    </source>
</evidence>
<protein>
    <submittedName>
        <fullName evidence="8">Nucleoporin</fullName>
    </submittedName>
</protein>
<evidence type="ECO:0000259" key="6">
    <source>
        <dbReference type="Pfam" id="PF24519"/>
    </source>
</evidence>
<dbReference type="InterPro" id="IPR056541">
    <property type="entry name" value="Ig-like_POM152"/>
</dbReference>
<dbReference type="GO" id="GO:0006606">
    <property type="term" value="P:protein import into nucleus"/>
    <property type="evidence" value="ECO:0007669"/>
    <property type="project" value="TreeGrafter"/>
</dbReference>
<dbReference type="GO" id="GO:0070762">
    <property type="term" value="C:nuclear pore transmembrane ring"/>
    <property type="evidence" value="ECO:0007669"/>
    <property type="project" value="TreeGrafter"/>
</dbReference>
<dbReference type="Pfam" id="PF24519">
    <property type="entry name" value="Ig-like_Pom152_1"/>
    <property type="match status" value="1"/>
</dbReference>
<dbReference type="STRING" id="1664694.A0A0N1HGA2"/>
<dbReference type="InterPro" id="IPR056543">
    <property type="entry name" value="Ig-like_POM152_9th"/>
</dbReference>
<dbReference type="InterPro" id="IPR056544">
    <property type="entry name" value="Ig_POM152"/>
</dbReference>
<gene>
    <name evidence="8" type="ORF">AB675_8467</name>
</gene>
<evidence type="ECO:0000313" key="9">
    <source>
        <dbReference type="Proteomes" id="UP000038010"/>
    </source>
</evidence>
<feature type="domain" description="Nucleoporin POM152 Ig-like" evidence="5">
    <location>
        <begin position="449"/>
        <end position="551"/>
    </location>
</feature>
<dbReference type="OrthoDB" id="5529162at2759"/>
<keyword evidence="2" id="KW-0472">Membrane</keyword>
<reference evidence="8 9" key="1">
    <citation type="submission" date="2015-06" db="EMBL/GenBank/DDBJ databases">
        <title>Draft genome of the ant-associated black yeast Phialophora attae CBS 131958.</title>
        <authorList>
            <person name="Moreno L.F."/>
            <person name="Stielow B.J."/>
            <person name="de Hoog S."/>
            <person name="Vicente V.A."/>
            <person name="Weiss V.A."/>
            <person name="de Vries M."/>
            <person name="Cruz L.M."/>
            <person name="Souza E.M."/>
        </authorList>
    </citation>
    <scope>NUCLEOTIDE SEQUENCE [LARGE SCALE GENOMIC DNA]</scope>
    <source>
        <strain evidence="8 9">CBS 131958</strain>
    </source>
</reference>
<dbReference type="InterPro" id="IPR037701">
    <property type="entry name" value="Pom152"/>
</dbReference>
<dbReference type="InterPro" id="IPR056540">
    <property type="entry name" value="TMD_POM152"/>
</dbReference>
<feature type="transmembrane region" description="Helical" evidence="2">
    <location>
        <begin position="132"/>
        <end position="156"/>
    </location>
</feature>
<dbReference type="Pfam" id="PF24527">
    <property type="entry name" value="Ig-like_Pom152_9"/>
    <property type="match status" value="1"/>
</dbReference>
<keyword evidence="2" id="KW-0812">Transmembrane</keyword>
<evidence type="ECO:0000256" key="2">
    <source>
        <dbReference type="SAM" id="Phobius"/>
    </source>
</evidence>
<dbReference type="AlphaFoldDB" id="A0A0N1HGA2"/>
<dbReference type="PANTHER" id="PTHR28206">
    <property type="entry name" value="NUCLEOPORIN POM152"/>
    <property type="match status" value="1"/>
</dbReference>
<feature type="region of interest" description="Disordered" evidence="1">
    <location>
        <begin position="369"/>
        <end position="388"/>
    </location>
</feature>
<feature type="domain" description="Nucleoporin POM152 immunoglobulin-like" evidence="3">
    <location>
        <begin position="555"/>
        <end position="661"/>
    </location>
</feature>
<dbReference type="GeneID" id="28740794"/>
<feature type="domain" description="Nucleoporin POM152 immunoglobulin-like" evidence="3">
    <location>
        <begin position="838"/>
        <end position="917"/>
    </location>
</feature>
<organism evidence="8 9">
    <name type="scientific">Cyphellophora attinorum</name>
    <dbReference type="NCBI Taxonomy" id="1664694"/>
    <lineage>
        <taxon>Eukaryota</taxon>
        <taxon>Fungi</taxon>
        <taxon>Dikarya</taxon>
        <taxon>Ascomycota</taxon>
        <taxon>Pezizomycotina</taxon>
        <taxon>Eurotiomycetes</taxon>
        <taxon>Chaetothyriomycetidae</taxon>
        <taxon>Chaetothyriales</taxon>
        <taxon>Cyphellophoraceae</taxon>
        <taxon>Cyphellophora</taxon>
    </lineage>
</organism>
<feature type="transmembrane region" description="Helical" evidence="2">
    <location>
        <begin position="71"/>
        <end position="89"/>
    </location>
</feature>
<dbReference type="InterPro" id="IPR056542">
    <property type="entry name" value="Ig-like_POM152_1st"/>
</dbReference>
<feature type="domain" description="Nucleoporin POM152 N-terminal transmembrane" evidence="4">
    <location>
        <begin position="65"/>
        <end position="149"/>
    </location>
</feature>
<evidence type="ECO:0000259" key="3">
    <source>
        <dbReference type="Pfam" id="PF23664"/>
    </source>
</evidence>
<name>A0A0N1HGA2_9EURO</name>
<feature type="domain" description="Nucleoporin POM152 first Ig-like" evidence="6">
    <location>
        <begin position="200"/>
        <end position="309"/>
    </location>
</feature>
<dbReference type="GO" id="GO:0006999">
    <property type="term" value="P:nuclear pore organization"/>
    <property type="evidence" value="ECO:0007669"/>
    <property type="project" value="TreeGrafter"/>
</dbReference>
<dbReference type="RefSeq" id="XP_018004496.1">
    <property type="nucleotide sequence ID" value="XM_018148915.1"/>
</dbReference>
<dbReference type="EMBL" id="LFJN01000003">
    <property type="protein sequence ID" value="KPI44533.1"/>
    <property type="molecule type" value="Genomic_DNA"/>
</dbReference>
<feature type="domain" description="Nucleoporin POM152 Ig-like" evidence="5">
    <location>
        <begin position="760"/>
        <end position="830"/>
    </location>
</feature>
<accession>A0A0N1HGA2</accession>
<feature type="domain" description="Nucleoporin POM152 Ig-like" evidence="5">
    <location>
        <begin position="666"/>
        <end position="753"/>
    </location>
</feature>
<dbReference type="Pfam" id="PF24097">
    <property type="entry name" value="TMD_POM152"/>
    <property type="match status" value="1"/>
</dbReference>
<feature type="transmembrane region" description="Helical" evidence="2">
    <location>
        <begin position="101"/>
        <end position="120"/>
    </location>
</feature>
<evidence type="ECO:0000259" key="5">
    <source>
        <dbReference type="Pfam" id="PF24312"/>
    </source>
</evidence>
<dbReference type="Pfam" id="PF23664">
    <property type="entry name" value="Ig_Pom152"/>
    <property type="match status" value="2"/>
</dbReference>
<dbReference type="VEuPathDB" id="FungiDB:AB675_8467"/>
<evidence type="ECO:0000259" key="7">
    <source>
        <dbReference type="Pfam" id="PF24527"/>
    </source>
</evidence>
<feature type="compositionally biased region" description="Polar residues" evidence="1">
    <location>
        <begin position="369"/>
        <end position="383"/>
    </location>
</feature>
<dbReference type="PANTHER" id="PTHR28206:SF1">
    <property type="entry name" value="NUCLEOPORIN POM152"/>
    <property type="match status" value="1"/>
</dbReference>
<sequence>MNGTPRLRSAFPNTPKPDPRHRRASNHDRTSSSLLASSPLAKPIRVLAAHSKKPEERLIPFDVVDAPTQRFYIVSAYILLWAWRLYNAYYITSDLDSSWYFLQWSGFDAAFFIVLSWLQIPWLEFSITTSTVLWIFHTIANAFLMFKIPIPILFWLGSLTKVFYDRELSISEQMVKPANILQNSSIILGRQIIHILPEGSAILNPEKLSFCIDTNTPYVDLPLQINQTSPILIDLMRYDLAGGVDEHIEIGNKQARALKKEADKGHPKTDSSTPRLLRYRVNKTGLYRLERVIDESKLEVRRRSHDIAVVDCPKALVTSSAEHGCTNDFSKTSIGVNGVPPFRVKYSKRINREQFSSIVQSIQAPQLQDGLTSDGTVATTSDPSRPPMGRIQSASVSFDINEILNQNGTWTYVVEDVEDGLGNTVVYDTTSEKDMVKARRASSLTVHQRPILDLVNCNSEKPLRVAKEDNVALPVRIRPIGQYPASDWPMKLKYTFTPETDGDVPIIEDIVHELSNGKEASRPRISRAGRYSLDSIESQFCLGEVVEPSSCPLYNPPKPAVALNVENLFDKCAGNPIGMTVNLDFTGTPPFKVRYSVEHNGKVTPKVQTFDSLRGQIEFKEKAAGSYAYRFLGVGDDVYSDVSLKELNREQEMHFKQDIKPPSTAAFADGKKLQEICFGETASLPVRFSGEGPWDLEYEIVHNGKRKKHSKHSEEDFNFVEMPEQPEGGDYTIVLTGVEDRLKCKTTLQEQRSIRVRPEQPQAAFGDIDGKRIVRALEGKTVSLPLRLRGNAPWTVQIKNLDDGSRATEQTFKHPNDIFHVNRPGTYEIILPSDDSSLSIALTGNPPFRLKYSQKYEPARGASAISNKPLSVAGGVATINLDTSKAGEYTYTFNELSDDRYTHNSRHFHDIAVKQHIHGLPTAKFTSPGKTYGYCKDDPSFDTTNPETESIPITLTGTPPFSLEIAILHHGVSTKPEIIRVRDITSTSYAWPLSRSSLDIGSHNVQIRGIKDAHNCQNFLESDSSAVRIAVSSPPTIIPLESQTDYCVGEHVSFSLSGQAPFEVFYNFNKKERKAKISSGSEFRRIAESPGEFTITGVSDSAMGRGSSPGKSCRARKDITKFIHPYPSVKISHGRTLVSDIHEGGEVEILFEFTGTPPFEFTYTRSENVGVKGKGAGSRAKVLETRHDTSSEFSKRVRASDEGTYEVVAIKDRYCAYARDSQGSGGGGGGKGQKLLQY</sequence>
<proteinExistence type="predicted"/>
<keyword evidence="2" id="KW-1133">Transmembrane helix</keyword>
<evidence type="ECO:0000259" key="4">
    <source>
        <dbReference type="Pfam" id="PF24097"/>
    </source>
</evidence>
<feature type="region of interest" description="Disordered" evidence="1">
    <location>
        <begin position="1"/>
        <end position="34"/>
    </location>
</feature>
<dbReference type="Pfam" id="PF24312">
    <property type="entry name" value="Ig-like_POM152"/>
    <property type="match status" value="4"/>
</dbReference>
<keyword evidence="9" id="KW-1185">Reference proteome</keyword>
<dbReference type="GO" id="GO:0017056">
    <property type="term" value="F:structural constituent of nuclear pore"/>
    <property type="evidence" value="ECO:0007669"/>
    <property type="project" value="InterPro"/>
</dbReference>
<evidence type="ECO:0000256" key="1">
    <source>
        <dbReference type="SAM" id="MobiDB-lite"/>
    </source>
</evidence>
<feature type="domain" description="Nucleoporin POM152 ninth Ig-like" evidence="7">
    <location>
        <begin position="1035"/>
        <end position="1121"/>
    </location>
</feature>
<feature type="domain" description="Nucleoporin POM152 Ig-like" evidence="5">
    <location>
        <begin position="1139"/>
        <end position="1216"/>
    </location>
</feature>
<comment type="caution">
    <text evidence="8">The sequence shown here is derived from an EMBL/GenBank/DDBJ whole genome shotgun (WGS) entry which is preliminary data.</text>
</comment>
<dbReference type="Proteomes" id="UP000038010">
    <property type="component" value="Unassembled WGS sequence"/>
</dbReference>